<comment type="caution">
    <text evidence="2">The sequence shown here is derived from an EMBL/GenBank/DDBJ whole genome shotgun (WGS) entry which is preliminary data.</text>
</comment>
<dbReference type="AlphaFoldDB" id="A0A8T0QAR8"/>
<dbReference type="EMBL" id="CM029049">
    <property type="protein sequence ID" value="KAG2570475.1"/>
    <property type="molecule type" value="Genomic_DNA"/>
</dbReference>
<sequence length="112" mass="12550">MRQVHHRQKPPQGKEPPSHISGDLCQQKICTEKKVSCDEASASIGKNLDKGKSPPPQATAPGISHKNMVLKGNYKILAGKVQFLKYFIDGFREMAQELQLFIDILEKVDEMC</sequence>
<gene>
    <name evidence="2" type="ORF">PVAP13_7KG041100</name>
</gene>
<evidence type="ECO:0000313" key="3">
    <source>
        <dbReference type="Proteomes" id="UP000823388"/>
    </source>
</evidence>
<dbReference type="Proteomes" id="UP000823388">
    <property type="component" value="Chromosome 7K"/>
</dbReference>
<accession>A0A8T0QAR8</accession>
<proteinExistence type="predicted"/>
<feature type="region of interest" description="Disordered" evidence="1">
    <location>
        <begin position="1"/>
        <end position="22"/>
    </location>
</feature>
<evidence type="ECO:0000256" key="1">
    <source>
        <dbReference type="SAM" id="MobiDB-lite"/>
    </source>
</evidence>
<reference evidence="2" key="1">
    <citation type="submission" date="2020-05" db="EMBL/GenBank/DDBJ databases">
        <title>WGS assembly of Panicum virgatum.</title>
        <authorList>
            <person name="Lovell J.T."/>
            <person name="Jenkins J."/>
            <person name="Shu S."/>
            <person name="Juenger T.E."/>
            <person name="Schmutz J."/>
        </authorList>
    </citation>
    <scope>NUCLEOTIDE SEQUENCE</scope>
    <source>
        <strain evidence="2">AP13</strain>
    </source>
</reference>
<protein>
    <submittedName>
        <fullName evidence="2">Uncharacterized protein</fullName>
    </submittedName>
</protein>
<keyword evidence="3" id="KW-1185">Reference proteome</keyword>
<name>A0A8T0QAR8_PANVG</name>
<feature type="region of interest" description="Disordered" evidence="1">
    <location>
        <begin position="44"/>
        <end position="64"/>
    </location>
</feature>
<organism evidence="2 3">
    <name type="scientific">Panicum virgatum</name>
    <name type="common">Blackwell switchgrass</name>
    <dbReference type="NCBI Taxonomy" id="38727"/>
    <lineage>
        <taxon>Eukaryota</taxon>
        <taxon>Viridiplantae</taxon>
        <taxon>Streptophyta</taxon>
        <taxon>Embryophyta</taxon>
        <taxon>Tracheophyta</taxon>
        <taxon>Spermatophyta</taxon>
        <taxon>Magnoliopsida</taxon>
        <taxon>Liliopsida</taxon>
        <taxon>Poales</taxon>
        <taxon>Poaceae</taxon>
        <taxon>PACMAD clade</taxon>
        <taxon>Panicoideae</taxon>
        <taxon>Panicodae</taxon>
        <taxon>Paniceae</taxon>
        <taxon>Panicinae</taxon>
        <taxon>Panicum</taxon>
        <taxon>Panicum sect. Hiantes</taxon>
    </lineage>
</organism>
<evidence type="ECO:0000313" key="2">
    <source>
        <dbReference type="EMBL" id="KAG2570475.1"/>
    </source>
</evidence>